<dbReference type="RefSeq" id="WP_188555542.1">
    <property type="nucleotide sequence ID" value="NZ_BMGT01000004.1"/>
</dbReference>
<dbReference type="GO" id="GO:0016853">
    <property type="term" value="F:isomerase activity"/>
    <property type="evidence" value="ECO:0007669"/>
    <property type="project" value="UniProtKB-KW"/>
</dbReference>
<dbReference type="EMBL" id="BMGT01000004">
    <property type="protein sequence ID" value="GGG88071.1"/>
    <property type="molecule type" value="Genomic_DNA"/>
</dbReference>
<dbReference type="SUPFAM" id="SSF51182">
    <property type="entry name" value="RmlC-like cupins"/>
    <property type="match status" value="1"/>
</dbReference>
<dbReference type="PANTHER" id="PTHR42742">
    <property type="entry name" value="TRANSCRIPTIONAL REPRESSOR MPRA"/>
    <property type="match status" value="1"/>
</dbReference>
<dbReference type="InterPro" id="IPR011051">
    <property type="entry name" value="RmlC_Cupin_sf"/>
</dbReference>
<keyword evidence="1" id="KW-0479">Metal-binding</keyword>
<dbReference type="CDD" id="cd07010">
    <property type="entry name" value="cupin_PMI_type_I_N_bac"/>
    <property type="match status" value="1"/>
</dbReference>
<dbReference type="PANTHER" id="PTHR42742:SF3">
    <property type="entry name" value="FRUCTOKINASE"/>
    <property type="match status" value="1"/>
</dbReference>
<protein>
    <submittedName>
        <fullName evidence="3">Mannose-6-phosphate isomerase</fullName>
    </submittedName>
</protein>
<dbReference type="InterPro" id="IPR014710">
    <property type="entry name" value="RmlC-like_jellyroll"/>
</dbReference>
<proteinExistence type="predicted"/>
<sequence length="585" mass="66853">MRGFHNYDLNPVIYLPAYGERDCLEGWSEVTARIQECLPPTGKYTIAIECYPGVMLDALQRKIAAAFPQSTILNVEDAYSDAAVLREQFQETFTADPVFGRMRLWPMASYFDEHRTAELKAKIAQSASVVFLVGAGTQQVVTNPDLLVYANVTRWELQKRQRSKSICNLGLQNYEDSAQLLYKNAYFLEWRVADEMRHALYGRVVYFLDLDDQEIPRMVKGDVLRDAISTVVRQPFRVVPFFDPGPWGGSWMMRTFDLPQNVPNYAWCFDCVPEENSATLGFGPRRFQLPAILLVHEQPIALLGEAIYRYFGAEFPIRFDLLDTVGGSNLSLQVHPLREYIQQHFGIPYTQDESYYILDQCGDSQIYLGVRTGTERDDMRRDLEEAQAGGPPFPAERYVNLLPTHKHDHFSIPAGTIHCSGSDNLVLEISATPYIFTFKLWDWGRLGLDGRPRPIHLEHGLANIQWNRNTEWVRRELLNQTEPVATGDGWREERTGLHHTQFLETRRTWFTKAVTHNTEGNLHVLNLVEGEAVSVESPDGKFPPIEIHYAETFIVPASVGAYTIRPLGKTNEPLAIIRAYLRNMD</sequence>
<gene>
    <name evidence="3" type="ORF">GCM10011585_35150</name>
</gene>
<keyword evidence="3" id="KW-0413">Isomerase</keyword>
<dbReference type="Gene3D" id="2.60.120.10">
    <property type="entry name" value="Jelly Rolls"/>
    <property type="match status" value="1"/>
</dbReference>
<dbReference type="AlphaFoldDB" id="A0A917HRB3"/>
<evidence type="ECO:0000313" key="4">
    <source>
        <dbReference type="Proteomes" id="UP000647241"/>
    </source>
</evidence>
<name>A0A917HRB3_9BACT</name>
<evidence type="ECO:0000256" key="2">
    <source>
        <dbReference type="ARBA" id="ARBA00022833"/>
    </source>
</evidence>
<dbReference type="GO" id="GO:0046872">
    <property type="term" value="F:metal ion binding"/>
    <property type="evidence" value="ECO:0007669"/>
    <property type="project" value="UniProtKB-KW"/>
</dbReference>
<keyword evidence="2" id="KW-0862">Zinc</keyword>
<dbReference type="Proteomes" id="UP000647241">
    <property type="component" value="Unassembled WGS sequence"/>
</dbReference>
<organism evidence="3 4">
    <name type="scientific">Edaphobacter dinghuensis</name>
    <dbReference type="NCBI Taxonomy" id="1560005"/>
    <lineage>
        <taxon>Bacteria</taxon>
        <taxon>Pseudomonadati</taxon>
        <taxon>Acidobacteriota</taxon>
        <taxon>Terriglobia</taxon>
        <taxon>Terriglobales</taxon>
        <taxon>Acidobacteriaceae</taxon>
        <taxon>Edaphobacter</taxon>
    </lineage>
</organism>
<comment type="caution">
    <text evidence="3">The sequence shown here is derived from an EMBL/GenBank/DDBJ whole genome shotgun (WGS) entry which is preliminary data.</text>
</comment>
<reference evidence="3" key="1">
    <citation type="journal article" date="2014" name="Int. J. Syst. Evol. Microbiol.">
        <title>Complete genome sequence of Corynebacterium casei LMG S-19264T (=DSM 44701T), isolated from a smear-ripened cheese.</title>
        <authorList>
            <consortium name="US DOE Joint Genome Institute (JGI-PGF)"/>
            <person name="Walter F."/>
            <person name="Albersmeier A."/>
            <person name="Kalinowski J."/>
            <person name="Ruckert C."/>
        </authorList>
    </citation>
    <scope>NUCLEOTIDE SEQUENCE</scope>
    <source>
        <strain evidence="3">CGMCC 1.12997</strain>
    </source>
</reference>
<evidence type="ECO:0000256" key="1">
    <source>
        <dbReference type="ARBA" id="ARBA00022723"/>
    </source>
</evidence>
<dbReference type="InterPro" id="IPR051804">
    <property type="entry name" value="Carb_Metab_Reg_Kinase/Isom"/>
</dbReference>
<accession>A0A917HRB3</accession>
<keyword evidence="4" id="KW-1185">Reference proteome</keyword>
<evidence type="ECO:0000313" key="3">
    <source>
        <dbReference type="EMBL" id="GGG88071.1"/>
    </source>
</evidence>
<reference evidence="3" key="2">
    <citation type="submission" date="2020-09" db="EMBL/GenBank/DDBJ databases">
        <authorList>
            <person name="Sun Q."/>
            <person name="Zhou Y."/>
        </authorList>
    </citation>
    <scope>NUCLEOTIDE SEQUENCE</scope>
    <source>
        <strain evidence="3">CGMCC 1.12997</strain>
    </source>
</reference>